<dbReference type="EMBL" id="JBBKZU010000014">
    <property type="protein sequence ID" value="MEJ8814743.1"/>
    <property type="molecule type" value="Genomic_DNA"/>
</dbReference>
<dbReference type="RefSeq" id="WP_340359971.1">
    <property type="nucleotide sequence ID" value="NZ_JBBKZU010000014.1"/>
</dbReference>
<comment type="caution">
    <text evidence="1">The sequence shown here is derived from an EMBL/GenBank/DDBJ whole genome shotgun (WGS) entry which is preliminary data.</text>
</comment>
<proteinExistence type="predicted"/>
<gene>
    <name evidence="1" type="ORF">WKW77_26975</name>
</gene>
<evidence type="ECO:0000313" key="1">
    <source>
        <dbReference type="EMBL" id="MEJ8814743.1"/>
    </source>
</evidence>
<evidence type="ECO:0000313" key="2">
    <source>
        <dbReference type="Proteomes" id="UP001365846"/>
    </source>
</evidence>
<name>A0ABU8VM56_9BURK</name>
<organism evidence="1 2">
    <name type="scientific">Variovorax ureilyticus</name>
    <dbReference type="NCBI Taxonomy" id="1836198"/>
    <lineage>
        <taxon>Bacteria</taxon>
        <taxon>Pseudomonadati</taxon>
        <taxon>Pseudomonadota</taxon>
        <taxon>Betaproteobacteria</taxon>
        <taxon>Burkholderiales</taxon>
        <taxon>Comamonadaceae</taxon>
        <taxon>Variovorax</taxon>
    </lineage>
</organism>
<dbReference type="Proteomes" id="UP001365846">
    <property type="component" value="Unassembled WGS sequence"/>
</dbReference>
<sequence length="213" mass="24820">MKKPQSDRRRTYDPRATFEPVKRLLEKTTNPRHRAILENHHIHGLLEVTGRWQQILTPALTVAHPHYCHSDGLRTTVYDGHESVASFYAGLFESGMLNLLGPLGDDYMVSDWGFATFGMWGYQLTGPMAQSYGFHIDDLEARYYMTQYQTQVWRYDDNAKLTGEYILEDPGTRFYWKMDPSEVQSGDEHLAILEQQYQDAMQLPQYRKLLGFD</sequence>
<accession>A0ABU8VM56</accession>
<keyword evidence="2" id="KW-1185">Reference proteome</keyword>
<protein>
    <submittedName>
        <fullName evidence="1">Uncharacterized protein</fullName>
    </submittedName>
</protein>
<reference evidence="1 2" key="1">
    <citation type="submission" date="2024-03" db="EMBL/GenBank/DDBJ databases">
        <title>Novel species of the genus Variovorax.</title>
        <authorList>
            <person name="Liu Q."/>
            <person name="Xin Y.-H."/>
        </authorList>
    </citation>
    <scope>NUCLEOTIDE SEQUENCE [LARGE SCALE GENOMIC DNA]</scope>
    <source>
        <strain evidence="1 2">KACC 18899</strain>
    </source>
</reference>